<evidence type="ECO:0000256" key="3">
    <source>
        <dbReference type="ARBA" id="ARBA00022448"/>
    </source>
</evidence>
<feature type="transmembrane region" description="Helical" evidence="9">
    <location>
        <begin position="322"/>
        <end position="343"/>
    </location>
</feature>
<dbReference type="SUPFAM" id="SSF161098">
    <property type="entry name" value="MetI-like"/>
    <property type="match status" value="2"/>
</dbReference>
<dbReference type="Gene3D" id="1.10.3720.10">
    <property type="entry name" value="MetI-like"/>
    <property type="match status" value="2"/>
</dbReference>
<feature type="transmembrane region" description="Helical" evidence="9">
    <location>
        <begin position="192"/>
        <end position="214"/>
    </location>
</feature>
<evidence type="ECO:0000256" key="5">
    <source>
        <dbReference type="ARBA" id="ARBA00022597"/>
    </source>
</evidence>
<feature type="transmembrane region" description="Helical" evidence="9">
    <location>
        <begin position="155"/>
        <end position="180"/>
    </location>
</feature>
<feature type="transmembrane region" description="Helical" evidence="9">
    <location>
        <begin position="220"/>
        <end position="241"/>
    </location>
</feature>
<evidence type="ECO:0000256" key="4">
    <source>
        <dbReference type="ARBA" id="ARBA00022475"/>
    </source>
</evidence>
<keyword evidence="7 9" id="KW-1133">Transmembrane helix</keyword>
<gene>
    <name evidence="11" type="ORF">GCK47_05375</name>
</gene>
<evidence type="ECO:0000256" key="1">
    <source>
        <dbReference type="ARBA" id="ARBA00004651"/>
    </source>
</evidence>
<evidence type="ECO:0000313" key="11">
    <source>
        <dbReference type="EMBL" id="MVQ45141.1"/>
    </source>
</evidence>
<evidence type="ECO:0000256" key="8">
    <source>
        <dbReference type="ARBA" id="ARBA00023136"/>
    </source>
</evidence>
<evidence type="ECO:0000256" key="2">
    <source>
        <dbReference type="ARBA" id="ARBA00009047"/>
    </source>
</evidence>
<feature type="domain" description="ABC transmembrane type-1" evidence="10">
    <location>
        <begin position="156"/>
        <end position="343"/>
    </location>
</feature>
<evidence type="ECO:0000259" key="10">
    <source>
        <dbReference type="PROSITE" id="PS50928"/>
    </source>
</evidence>
<dbReference type="InterPro" id="IPR050901">
    <property type="entry name" value="BP-dep_ABC_trans_perm"/>
</dbReference>
<dbReference type="GO" id="GO:0055085">
    <property type="term" value="P:transmembrane transport"/>
    <property type="evidence" value="ECO:0007669"/>
    <property type="project" value="InterPro"/>
</dbReference>
<organism evidence="11 12">
    <name type="scientific">Roseburia intestinalis</name>
    <dbReference type="NCBI Taxonomy" id="166486"/>
    <lineage>
        <taxon>Bacteria</taxon>
        <taxon>Bacillati</taxon>
        <taxon>Bacillota</taxon>
        <taxon>Clostridia</taxon>
        <taxon>Lachnospirales</taxon>
        <taxon>Lachnospiraceae</taxon>
        <taxon>Roseburia</taxon>
    </lineage>
</organism>
<dbReference type="EMBL" id="WGGT01000004">
    <property type="protein sequence ID" value="MVQ45141.1"/>
    <property type="molecule type" value="Genomic_DNA"/>
</dbReference>
<dbReference type="AlphaFoldDB" id="A0A6L6XDJ5"/>
<feature type="transmembrane region" description="Helical" evidence="9">
    <location>
        <begin position="94"/>
        <end position="115"/>
    </location>
</feature>
<protein>
    <submittedName>
        <fullName evidence="11">ABC transporter permease subunit</fullName>
    </submittedName>
</protein>
<sequence>MNCWISVPSIMLLATGNLSNRDVSLYEAAKIDGAGRWKQFEKLTMPFMLFSTMPVLLGQFIGNFNNFGIFYFLRGGHISMSKKWKFGRMMDTGITYLILTAVAFVFFFPCLWLILASFSKSGTIYSFNGFFPKEYSFASFQKLFTDTTLYNYPRWFFNTLFVAAGSCILGTFLVILTAYTMSRFTFAARKPMMKITMVLGMFPSFMGMIAVYLLMTQFNLINHLWGLILIYAAGAPMGYLTQKGFFDTIPKAIDEAARIDGATNFQVFTRINLPLSKPIIVYTVLTSFTWPWSDFILPKLLLKEKDLYTVAVGLMSLDETEFARFAAGSVFIAVPIVILYFFLVKNMVNGMAQGAVKG</sequence>
<feature type="transmembrane region" description="Helical" evidence="9">
    <location>
        <begin position="47"/>
        <end position="73"/>
    </location>
</feature>
<keyword evidence="6 9" id="KW-0812">Transmembrane</keyword>
<dbReference type="InterPro" id="IPR000515">
    <property type="entry name" value="MetI-like"/>
</dbReference>
<dbReference type="Pfam" id="PF00528">
    <property type="entry name" value="BPD_transp_1"/>
    <property type="match status" value="2"/>
</dbReference>
<dbReference type="GO" id="GO:0005886">
    <property type="term" value="C:plasma membrane"/>
    <property type="evidence" value="ECO:0007669"/>
    <property type="project" value="UniProtKB-SubCell"/>
</dbReference>
<dbReference type="PROSITE" id="PS50928">
    <property type="entry name" value="ABC_TM1"/>
    <property type="match status" value="2"/>
</dbReference>
<comment type="caution">
    <text evidence="11">The sequence shown here is derived from an EMBL/GenBank/DDBJ whole genome shotgun (WGS) entry which is preliminary data.</text>
</comment>
<name>A0A6L6XDJ5_9FIRM</name>
<dbReference type="InterPro" id="IPR035906">
    <property type="entry name" value="MetI-like_sf"/>
</dbReference>
<proteinExistence type="inferred from homology"/>
<feature type="domain" description="ABC transmembrane type-1" evidence="10">
    <location>
        <begin position="1"/>
        <end position="117"/>
    </location>
</feature>
<evidence type="ECO:0000256" key="9">
    <source>
        <dbReference type="RuleBase" id="RU363032"/>
    </source>
</evidence>
<evidence type="ECO:0000313" key="12">
    <source>
        <dbReference type="Proteomes" id="UP000479531"/>
    </source>
</evidence>
<dbReference type="PANTHER" id="PTHR32243:SF50">
    <property type="entry name" value="MALTOSE_MALTODEXTRIN TRANSPORT SYSTEM PERMEASE PROTEIN MALG"/>
    <property type="match status" value="1"/>
</dbReference>
<accession>A0A6L6XDJ5</accession>
<reference evidence="11 12" key="1">
    <citation type="submission" date="2019-10" db="EMBL/GenBank/DDBJ databases">
        <title>Roseburia spp. ameliorate alcoholic fatty liver via restoration of gut barrier function.</title>
        <authorList>
            <person name="Seo B."/>
            <person name="Ko G."/>
        </authorList>
    </citation>
    <scope>NUCLEOTIDE SEQUENCE [LARGE SCALE GENOMIC DNA]</scope>
    <source>
        <strain evidence="11 12">SNUG30017</strain>
    </source>
</reference>
<keyword evidence="5" id="KW-0762">Sugar transport</keyword>
<comment type="similarity">
    <text evidence="2">Belongs to the binding-protein-dependent transport system permease family. MalFG subfamily.</text>
</comment>
<keyword evidence="8 9" id="KW-0472">Membrane</keyword>
<dbReference type="CDD" id="cd06261">
    <property type="entry name" value="TM_PBP2"/>
    <property type="match status" value="2"/>
</dbReference>
<keyword evidence="4" id="KW-1003">Cell membrane</keyword>
<evidence type="ECO:0000256" key="7">
    <source>
        <dbReference type="ARBA" id="ARBA00022989"/>
    </source>
</evidence>
<dbReference type="Proteomes" id="UP000479531">
    <property type="component" value="Unassembled WGS sequence"/>
</dbReference>
<keyword evidence="3 9" id="KW-0813">Transport</keyword>
<evidence type="ECO:0000256" key="6">
    <source>
        <dbReference type="ARBA" id="ARBA00022692"/>
    </source>
</evidence>
<dbReference type="PANTHER" id="PTHR32243">
    <property type="entry name" value="MALTOSE TRANSPORT SYSTEM PERMEASE-RELATED"/>
    <property type="match status" value="1"/>
</dbReference>
<comment type="subcellular location">
    <subcellularLocation>
        <location evidence="1 9">Cell membrane</location>
        <topology evidence="1 9">Multi-pass membrane protein</topology>
    </subcellularLocation>
</comment>